<sequence>MIIVRVVSMFRTRPVPKRLLSLAGRSVVASACFSLAAPAFADQLDQHNQLVSQFIETMHADPLVADCAAHGIFVASTSSAIDHVEFRQGSFESGHASVTPRNASFGERKQHVVVDTIVTVEAQGIRVSGGEPLDLRFRCGYVAGRLLAFSWNDPVSAASPHHRAVFGKRHLPGLPVAMAQN</sequence>
<dbReference type="NCBIfam" id="NF047384">
    <property type="entry name" value="BspC_dom"/>
    <property type="match status" value="1"/>
</dbReference>
<dbReference type="InterPro" id="IPR059225">
    <property type="entry name" value="BspC"/>
</dbReference>
<reference evidence="2 3" key="1">
    <citation type="submission" date="2020-04" db="EMBL/GenBank/DDBJ databases">
        <authorList>
            <person name="De Canck E."/>
        </authorList>
    </citation>
    <scope>NUCLEOTIDE SEQUENCE [LARGE SCALE GENOMIC DNA]</scope>
    <source>
        <strain evidence="2 3">LMG 28688</strain>
    </source>
</reference>
<keyword evidence="3" id="KW-1185">Reference proteome</keyword>
<dbReference type="AlphaFoldDB" id="A0A6J5GQD5"/>
<keyword evidence="1" id="KW-0732">Signal</keyword>
<evidence type="ECO:0000313" key="3">
    <source>
        <dbReference type="Proteomes" id="UP000494119"/>
    </source>
</evidence>
<proteinExistence type="predicted"/>
<organism evidence="2 3">
    <name type="scientific">Paraburkholderia caffeinitolerans</name>
    <dbReference type="NCBI Taxonomy" id="1723730"/>
    <lineage>
        <taxon>Bacteria</taxon>
        <taxon>Pseudomonadati</taxon>
        <taxon>Pseudomonadota</taxon>
        <taxon>Betaproteobacteria</taxon>
        <taxon>Burkholderiales</taxon>
        <taxon>Burkholderiaceae</taxon>
        <taxon>Paraburkholderia</taxon>
    </lineage>
</organism>
<protein>
    <recommendedName>
        <fullName evidence="4">SnoaL-like domain-containing protein</fullName>
    </recommendedName>
</protein>
<evidence type="ECO:0000313" key="2">
    <source>
        <dbReference type="EMBL" id="CAB3802718.1"/>
    </source>
</evidence>
<evidence type="ECO:0000256" key="1">
    <source>
        <dbReference type="SAM" id="SignalP"/>
    </source>
</evidence>
<feature type="chain" id="PRO_5027053825" description="SnoaL-like domain-containing protein" evidence="1">
    <location>
        <begin position="42"/>
        <end position="181"/>
    </location>
</feature>
<gene>
    <name evidence="2" type="ORF">LMG28688_05622</name>
</gene>
<name>A0A6J5GQD5_9BURK</name>
<accession>A0A6J5GQD5</accession>
<dbReference type="EMBL" id="CADIKL010000038">
    <property type="protein sequence ID" value="CAB3802718.1"/>
    <property type="molecule type" value="Genomic_DNA"/>
</dbReference>
<evidence type="ECO:0008006" key="4">
    <source>
        <dbReference type="Google" id="ProtNLM"/>
    </source>
</evidence>
<feature type="signal peptide" evidence="1">
    <location>
        <begin position="1"/>
        <end position="41"/>
    </location>
</feature>
<dbReference type="Proteomes" id="UP000494119">
    <property type="component" value="Unassembled WGS sequence"/>
</dbReference>